<sequence length="98" mass="11129">MIYVIATITIKPGTAAKVIEAATPCIKGTRAEPGCISYDLNQAVEDENTLTFVERWKTREDLTQHFKQPHMAVWREAGGQYITDRKIEIIHADKIEEL</sequence>
<reference key="1">
    <citation type="submission" date="2017-08" db="EMBL/GenBank/DDBJ databases">
        <title>A dynamic microbial community with high functional redundancy inhabits the cold, oxic subseafloor aquifer.</title>
        <authorList>
            <person name="Tully B.J."/>
            <person name="Wheat C.G."/>
            <person name="Glazer B.T."/>
            <person name="Huber J.A."/>
        </authorList>
    </citation>
    <scope>NUCLEOTIDE SEQUENCE [LARGE SCALE GENOMIC DNA]</scope>
</reference>
<keyword evidence="2" id="KW-0560">Oxidoreductase</keyword>
<dbReference type="Pfam" id="PF03992">
    <property type="entry name" value="ABM"/>
    <property type="match status" value="1"/>
</dbReference>
<accession>A0A2A4ZA16</accession>
<reference evidence="2" key="2">
    <citation type="journal article" date="2018" name="ISME J.">
        <title>A dynamic microbial community with high functional redundancy inhabits the cold, oxic subseafloor aquifer.</title>
        <authorList>
            <person name="Tully B.J."/>
            <person name="Wheat C.G."/>
            <person name="Glazer B.T."/>
            <person name="Huber J.A."/>
        </authorList>
    </citation>
    <scope>NUCLEOTIDE SEQUENCE</scope>
    <source>
        <strain evidence="2">NORP83</strain>
    </source>
</reference>
<dbReference type="InterPro" id="IPR007138">
    <property type="entry name" value="ABM_dom"/>
</dbReference>
<dbReference type="GO" id="GO:0004497">
    <property type="term" value="F:monooxygenase activity"/>
    <property type="evidence" value="ECO:0007669"/>
    <property type="project" value="UniProtKB-KW"/>
</dbReference>
<feature type="domain" description="ABM" evidence="1">
    <location>
        <begin position="2"/>
        <end position="90"/>
    </location>
</feature>
<comment type="caution">
    <text evidence="2">The sequence shown here is derived from an EMBL/GenBank/DDBJ whole genome shotgun (WGS) entry which is preliminary data.</text>
</comment>
<evidence type="ECO:0000259" key="1">
    <source>
        <dbReference type="PROSITE" id="PS51725"/>
    </source>
</evidence>
<protein>
    <submittedName>
        <fullName evidence="2">Antibiotic biosynthesis monooxygenase</fullName>
    </submittedName>
</protein>
<name>A0A2A4ZA16_9PROT</name>
<dbReference type="EMBL" id="NVUS01000001">
    <property type="protein sequence ID" value="PCJ03837.1"/>
    <property type="molecule type" value="Genomic_DNA"/>
</dbReference>
<dbReference type="InterPro" id="IPR050744">
    <property type="entry name" value="AI-2_Isomerase_LsrG"/>
</dbReference>
<dbReference type="PANTHER" id="PTHR33336">
    <property type="entry name" value="QUINOL MONOOXYGENASE YGIN-RELATED"/>
    <property type="match status" value="1"/>
</dbReference>
<proteinExistence type="predicted"/>
<dbReference type="AlphaFoldDB" id="A0A2A4ZA16"/>
<dbReference type="PROSITE" id="PS51725">
    <property type="entry name" value="ABM"/>
    <property type="match status" value="1"/>
</dbReference>
<gene>
    <name evidence="2" type="ORF">COB13_00985</name>
</gene>
<dbReference type="SUPFAM" id="SSF54909">
    <property type="entry name" value="Dimeric alpha+beta barrel"/>
    <property type="match status" value="1"/>
</dbReference>
<evidence type="ECO:0000313" key="2">
    <source>
        <dbReference type="EMBL" id="PCJ03837.1"/>
    </source>
</evidence>
<keyword evidence="2" id="KW-0503">Monooxygenase</keyword>
<organism evidence="2">
    <name type="scientific">OCS116 cluster bacterium</name>
    <dbReference type="NCBI Taxonomy" id="2030921"/>
    <lineage>
        <taxon>Bacteria</taxon>
        <taxon>Pseudomonadati</taxon>
        <taxon>Pseudomonadota</taxon>
        <taxon>Alphaproteobacteria</taxon>
        <taxon>OCS116 cluster</taxon>
    </lineage>
</organism>
<dbReference type="Gene3D" id="3.30.70.100">
    <property type="match status" value="1"/>
</dbReference>
<dbReference type="InterPro" id="IPR011008">
    <property type="entry name" value="Dimeric_a/b-barrel"/>
</dbReference>
<dbReference type="PANTHER" id="PTHR33336:SF15">
    <property type="entry name" value="ABM DOMAIN-CONTAINING PROTEIN"/>
    <property type="match status" value="1"/>
</dbReference>